<sequence length="133" mass="15478">MSKKIFTKPYKVNFNTDTEILHVDILHLDTEDEVHTMWAEIKQAFADKDERRTLVNLSKSKQKKMSGAARKAFREYEDYLNTLDRTAFVISNPVVRMLVKATVAGLNRKEEDILIFKTEEQALAWLEKTNNEA</sequence>
<dbReference type="InterPro" id="IPR036513">
    <property type="entry name" value="STAS_dom_sf"/>
</dbReference>
<dbReference type="InterPro" id="IPR038396">
    <property type="entry name" value="SpoIIAA-like_sf"/>
</dbReference>
<accession>A0A9D5K7C1</accession>
<dbReference type="Pfam" id="PF11964">
    <property type="entry name" value="SpoIIAA-like"/>
    <property type="match status" value="1"/>
</dbReference>
<evidence type="ECO:0008006" key="3">
    <source>
        <dbReference type="Google" id="ProtNLM"/>
    </source>
</evidence>
<dbReference type="SUPFAM" id="SSF52091">
    <property type="entry name" value="SpoIIaa-like"/>
    <property type="match status" value="1"/>
</dbReference>
<proteinExistence type="predicted"/>
<dbReference type="InterPro" id="IPR021866">
    <property type="entry name" value="SpoIIAA-like"/>
</dbReference>
<evidence type="ECO:0000313" key="2">
    <source>
        <dbReference type="Proteomes" id="UP000630660"/>
    </source>
</evidence>
<protein>
    <recommendedName>
        <fullName evidence="3">STAS/SEC14 domain-containing protein</fullName>
    </recommendedName>
</protein>
<gene>
    <name evidence="1" type="ORF">GF359_00325</name>
</gene>
<dbReference type="AlphaFoldDB" id="A0A9D5K7C1"/>
<organism evidence="1 2">
    <name type="scientific">candidate division WOR-3 bacterium</name>
    <dbReference type="NCBI Taxonomy" id="2052148"/>
    <lineage>
        <taxon>Bacteria</taxon>
        <taxon>Bacteria division WOR-3</taxon>
    </lineage>
</organism>
<comment type="caution">
    <text evidence="1">The sequence shown here is derived from an EMBL/GenBank/DDBJ whole genome shotgun (WGS) entry which is preliminary data.</text>
</comment>
<dbReference type="Proteomes" id="UP000630660">
    <property type="component" value="Unassembled WGS sequence"/>
</dbReference>
<dbReference type="Gene3D" id="3.40.50.10600">
    <property type="entry name" value="SpoIIaa-like domains"/>
    <property type="match status" value="1"/>
</dbReference>
<evidence type="ECO:0000313" key="1">
    <source>
        <dbReference type="EMBL" id="MBD3363638.1"/>
    </source>
</evidence>
<name>A0A9D5K7C1_UNCW3</name>
<dbReference type="EMBL" id="WJKJ01000010">
    <property type="protein sequence ID" value="MBD3363638.1"/>
    <property type="molecule type" value="Genomic_DNA"/>
</dbReference>
<reference evidence="1" key="1">
    <citation type="submission" date="2019-11" db="EMBL/GenBank/DDBJ databases">
        <title>Microbial mats filling the niche in hypersaline microbial mats.</title>
        <authorList>
            <person name="Wong H.L."/>
            <person name="Macleod F.I."/>
            <person name="White R.A. III"/>
            <person name="Burns B.P."/>
        </authorList>
    </citation>
    <scope>NUCLEOTIDE SEQUENCE</scope>
    <source>
        <strain evidence="1">Bin_327</strain>
    </source>
</reference>